<dbReference type="AlphaFoldDB" id="A0AA41RBU6"/>
<dbReference type="Gene3D" id="3.20.20.210">
    <property type="match status" value="1"/>
</dbReference>
<dbReference type="InterPro" id="IPR038071">
    <property type="entry name" value="UROD/MetE-like_sf"/>
</dbReference>
<comment type="caution">
    <text evidence="1">The sequence shown here is derived from an EMBL/GenBank/DDBJ whole genome shotgun (WGS) entry which is preliminary data.</text>
</comment>
<evidence type="ECO:0008006" key="3">
    <source>
        <dbReference type="Google" id="ProtNLM"/>
    </source>
</evidence>
<dbReference type="EMBL" id="JALJRB010000023">
    <property type="protein sequence ID" value="MCJ8502268.1"/>
    <property type="molecule type" value="Genomic_DNA"/>
</dbReference>
<keyword evidence="2" id="KW-1185">Reference proteome</keyword>
<protein>
    <recommendedName>
        <fullName evidence="3">Methionine synthase</fullName>
    </recommendedName>
</protein>
<dbReference type="RefSeq" id="WP_246912789.1">
    <property type="nucleotide sequence ID" value="NZ_JALJRB010000023.1"/>
</dbReference>
<organism evidence="1 2">
    <name type="scientific">Desulfatitalea alkaliphila</name>
    <dbReference type="NCBI Taxonomy" id="2929485"/>
    <lineage>
        <taxon>Bacteria</taxon>
        <taxon>Pseudomonadati</taxon>
        <taxon>Thermodesulfobacteriota</taxon>
        <taxon>Desulfobacteria</taxon>
        <taxon>Desulfobacterales</taxon>
        <taxon>Desulfosarcinaceae</taxon>
        <taxon>Desulfatitalea</taxon>
    </lineage>
</organism>
<proteinExistence type="predicted"/>
<gene>
    <name evidence="1" type="ORF">MRX98_16915</name>
</gene>
<reference evidence="1" key="1">
    <citation type="submission" date="2022-04" db="EMBL/GenBank/DDBJ databases">
        <title>Desulfatitalea alkaliphila sp. nov., a novel anaerobic sulfate-reducing bacterium isolated from terrestrial mud volcano, Taman Peninsula, Russia.</title>
        <authorList>
            <person name="Khomyakova M.A."/>
            <person name="Merkel A.Y."/>
            <person name="Slobodkin A.I."/>
        </authorList>
    </citation>
    <scope>NUCLEOTIDE SEQUENCE</scope>
    <source>
        <strain evidence="1">M08but</strain>
    </source>
</reference>
<dbReference type="Proteomes" id="UP001165427">
    <property type="component" value="Unassembled WGS sequence"/>
</dbReference>
<evidence type="ECO:0000313" key="2">
    <source>
        <dbReference type="Proteomes" id="UP001165427"/>
    </source>
</evidence>
<evidence type="ECO:0000313" key="1">
    <source>
        <dbReference type="EMBL" id="MCJ8502268.1"/>
    </source>
</evidence>
<name>A0AA41RBU6_9BACT</name>
<dbReference type="SUPFAM" id="SSF51726">
    <property type="entry name" value="UROD/MetE-like"/>
    <property type="match status" value="1"/>
</dbReference>
<accession>A0AA41RBU6</accession>
<sequence>MPPALHPDGRPMLIGSQPLQDHEQATQLVLRHVPEIPNWVQLPVYPQEGMVAQFAPGMPGLVSADDRIYVDTSRDDFDARMVAFFEAYLGVMEQPEQLDESPFALDPALAKGFFSLLAALADRRPAELFAVKGQITGPFTFCTGLTDQDRRAIFYDDALRDAAVKMMAVKAAWQVRQLARFQVPVILFIDEPALAGYGSSEFISISRQDIVQCLSEVIQAVHDQGGMAGVHVCANTDWSLLLEAGADIVNFDACGYFDKVMLYGKQLAEFIGGGGCLAWGMVPTGDADQVAEATLDGLWADWQAKVAQLAAIGLDPRTIRRQAFITPSCGTGSLPPDAGAKVLALTRDLARRVRAD</sequence>